<comment type="caution">
    <text evidence="1">The sequence shown here is derived from an EMBL/GenBank/DDBJ whole genome shotgun (WGS) entry which is preliminary data.</text>
</comment>
<sequence>MNDFKLADGLDSRCEFAWLNTEGRALARGLGEIGIDGVVLILIAHDSDFLVAVHDLD</sequence>
<gene>
    <name evidence="1" type="ORF">SDC9_193773</name>
</gene>
<reference evidence="1" key="1">
    <citation type="submission" date="2019-08" db="EMBL/GenBank/DDBJ databases">
        <authorList>
            <person name="Kucharzyk K."/>
            <person name="Murdoch R.W."/>
            <person name="Higgins S."/>
            <person name="Loffler F."/>
        </authorList>
    </citation>
    <scope>NUCLEOTIDE SEQUENCE</scope>
</reference>
<organism evidence="1">
    <name type="scientific">bioreactor metagenome</name>
    <dbReference type="NCBI Taxonomy" id="1076179"/>
    <lineage>
        <taxon>unclassified sequences</taxon>
        <taxon>metagenomes</taxon>
        <taxon>ecological metagenomes</taxon>
    </lineage>
</organism>
<dbReference type="EMBL" id="VSSQ01106660">
    <property type="protein sequence ID" value="MPN46190.1"/>
    <property type="molecule type" value="Genomic_DNA"/>
</dbReference>
<evidence type="ECO:0000313" key="1">
    <source>
        <dbReference type="EMBL" id="MPN46190.1"/>
    </source>
</evidence>
<dbReference type="AlphaFoldDB" id="A0A645I505"/>
<name>A0A645I505_9ZZZZ</name>
<proteinExistence type="predicted"/>
<accession>A0A645I505</accession>
<protein>
    <submittedName>
        <fullName evidence="1">Uncharacterized protein</fullName>
    </submittedName>
</protein>